<dbReference type="AlphaFoldDB" id="A0A2H4ZQ45"/>
<evidence type="ECO:0000256" key="3">
    <source>
        <dbReference type="ARBA" id="ARBA00022839"/>
    </source>
</evidence>
<keyword evidence="1" id="KW-0540">Nuclease</keyword>
<dbReference type="InterPro" id="IPR011129">
    <property type="entry name" value="CSD"/>
</dbReference>
<feature type="domain" description="S1 motif" evidence="4">
    <location>
        <begin position="662"/>
        <end position="743"/>
    </location>
</feature>
<dbReference type="GO" id="GO:0004527">
    <property type="term" value="F:exonuclease activity"/>
    <property type="evidence" value="ECO:0007669"/>
    <property type="project" value="UniProtKB-KW"/>
</dbReference>
<sequence>MKFTVADILDQLHSSDIIPILKLEERLGLCNKVEKQQLSIAISALTQIGVITETDEGIERISSDRFIEAQLRCSSKCFCFALRDDGDEDIYIRDNQINHAWNGDRVLVKIIREGGRKRSPEGEIICILERQSRNFIAQLEREGERLVAKPLDDRILSEVELVEYPQFNLNWSQEIIAEVQIDQYALAQLPIRGHVVRILNTKGNVLTDRELLVAKYSLDYRYLLPHFILNAPIGQHRHDLTEQSVILFKGFDHIHNLSLPGVTIQTPVSSHEKPSIRLWIHAPLIAERVGFNTALDLWLRKRADALFVIGEFLPLLNPVLTENSAFKVGEKQSAISIALDLSAEGELIHYRFFNSLIKPSIELDSQILSTFIYRQPKAHLFPIILETIKDFFNEIDQLVALSSQLRRRRLAIGSVDLDFPDLPINALGDQCLTQPTETYNGWMINASRTQPFSLLREFLQVAHSALGHHLSTLDLPCIYSINEAAEANAINEIAKAAAGLDIALGLNEDGNVCSLEELAIDFAATDKTRVLNNQLKSIIPEITLSNVPKPNIVSGGYMAYAPWTCGALHYTDIFNQHVLSWLLNKAPVKDYIPDENLATMGIKEYDKLIESIISRSDPLTNLYDPIKANLAHRLEARSLFAADLLADGLALAQARAAEPLLGTIVTGIITCVQSYGFFVEIPPLNLEGLVHVSSLKDDWYEYHPKQNRLVGRKHHRAYILSHKVNVTIQRIETIHDQIDLVVVDLGHEVELYTESESIPLLVDTLEE</sequence>
<dbReference type="GO" id="GO:0005829">
    <property type="term" value="C:cytosol"/>
    <property type="evidence" value="ECO:0007669"/>
    <property type="project" value="TreeGrafter"/>
</dbReference>
<dbReference type="PANTHER" id="PTHR23355">
    <property type="entry name" value="RIBONUCLEASE"/>
    <property type="match status" value="1"/>
</dbReference>
<dbReference type="InterPro" id="IPR003029">
    <property type="entry name" value="S1_domain"/>
</dbReference>
<dbReference type="SMART" id="SM00357">
    <property type="entry name" value="CSP"/>
    <property type="match status" value="1"/>
</dbReference>
<dbReference type="Pfam" id="PF00575">
    <property type="entry name" value="S1"/>
    <property type="match status" value="1"/>
</dbReference>
<name>A0A2H4ZQ45_9EUKA</name>
<dbReference type="PROSITE" id="PS50126">
    <property type="entry name" value="S1"/>
    <property type="match status" value="1"/>
</dbReference>
<dbReference type="InterPro" id="IPR012340">
    <property type="entry name" value="NA-bd_OB-fold"/>
</dbReference>
<dbReference type="Pfam" id="PF08206">
    <property type="entry name" value="OB_RNB"/>
    <property type="match status" value="1"/>
</dbReference>
<reference evidence="5" key="1">
    <citation type="submission" date="2017-10" db="EMBL/GenBank/DDBJ databases">
        <title>Paulinella longichromatophora chromatophore genome.</title>
        <authorList>
            <person name="Lhee D."/>
            <person name="Yoon H.S."/>
        </authorList>
    </citation>
    <scope>NUCLEOTIDE SEQUENCE</scope>
</reference>
<dbReference type="InterPro" id="IPR001900">
    <property type="entry name" value="RNase_II/R"/>
</dbReference>
<dbReference type="PANTHER" id="PTHR23355:SF9">
    <property type="entry name" value="DIS3-LIKE EXONUCLEASE 2"/>
    <property type="match status" value="1"/>
</dbReference>
<dbReference type="GO" id="GO:0004540">
    <property type="term" value="F:RNA nuclease activity"/>
    <property type="evidence" value="ECO:0007669"/>
    <property type="project" value="InterPro"/>
</dbReference>
<proteinExistence type="predicted"/>
<dbReference type="SMART" id="SM00955">
    <property type="entry name" value="RNB"/>
    <property type="match status" value="1"/>
</dbReference>
<evidence type="ECO:0000259" key="4">
    <source>
        <dbReference type="PROSITE" id="PS50126"/>
    </source>
</evidence>
<dbReference type="SMART" id="SM00316">
    <property type="entry name" value="S1"/>
    <property type="match status" value="1"/>
</dbReference>
<evidence type="ECO:0000256" key="1">
    <source>
        <dbReference type="ARBA" id="ARBA00022722"/>
    </source>
</evidence>
<dbReference type="SUPFAM" id="SSF50249">
    <property type="entry name" value="Nucleic acid-binding proteins"/>
    <property type="match status" value="3"/>
</dbReference>
<protein>
    <submittedName>
        <fullName evidence="5">Putative acetazolamide conferring resistance protein Zam</fullName>
    </submittedName>
</protein>
<keyword evidence="3" id="KW-0269">Exonuclease</keyword>
<accession>A0A2H4ZQ45</accession>
<keyword evidence="2" id="KW-0378">Hydrolase</keyword>
<dbReference type="Pfam" id="PF00773">
    <property type="entry name" value="RNB"/>
    <property type="match status" value="1"/>
</dbReference>
<gene>
    <name evidence="5" type="primary">zam</name>
    <name evidence="5" type="ORF">PLO_689</name>
</gene>
<evidence type="ECO:0000256" key="2">
    <source>
        <dbReference type="ARBA" id="ARBA00022801"/>
    </source>
</evidence>
<dbReference type="EMBL" id="MG264610">
    <property type="protein sequence ID" value="AUG32666.1"/>
    <property type="molecule type" value="Genomic_DNA"/>
</dbReference>
<dbReference type="InterPro" id="IPR013223">
    <property type="entry name" value="RNase_B_OB_dom"/>
</dbReference>
<dbReference type="InterPro" id="IPR050180">
    <property type="entry name" value="RNR_Ribonuclease"/>
</dbReference>
<dbReference type="CDD" id="cd04471">
    <property type="entry name" value="S1_RNase_R"/>
    <property type="match status" value="1"/>
</dbReference>
<dbReference type="Gene3D" id="2.40.50.140">
    <property type="entry name" value="Nucleic acid-binding proteins"/>
    <property type="match status" value="2"/>
</dbReference>
<geneLocation type="plastid" evidence="5"/>
<keyword evidence="5" id="KW-0934">Plastid</keyword>
<dbReference type="GO" id="GO:0003723">
    <property type="term" value="F:RNA binding"/>
    <property type="evidence" value="ECO:0007669"/>
    <property type="project" value="InterPro"/>
</dbReference>
<organism evidence="5">
    <name type="scientific">Paulinella longichromatophora</name>
    <dbReference type="NCBI Taxonomy" id="1708747"/>
    <lineage>
        <taxon>Eukaryota</taxon>
        <taxon>Sar</taxon>
        <taxon>Rhizaria</taxon>
        <taxon>Cercozoa</taxon>
        <taxon>Imbricatea</taxon>
        <taxon>Silicofilosea</taxon>
        <taxon>Euglyphida</taxon>
        <taxon>Paulinellidae</taxon>
        <taxon>Paulinella</taxon>
    </lineage>
</organism>
<evidence type="ECO:0000313" key="5">
    <source>
        <dbReference type="EMBL" id="AUG32666.1"/>
    </source>
</evidence>
<dbReference type="GO" id="GO:0006402">
    <property type="term" value="P:mRNA catabolic process"/>
    <property type="evidence" value="ECO:0007669"/>
    <property type="project" value="TreeGrafter"/>
</dbReference>